<keyword evidence="3 7" id="KW-0479">Metal-binding</keyword>
<evidence type="ECO:0000256" key="7">
    <source>
        <dbReference type="PIRSR" id="PIRSR602401-1"/>
    </source>
</evidence>
<dbReference type="OrthoDB" id="1844152at2759"/>
<keyword evidence="9" id="KW-1133">Transmembrane helix</keyword>
<keyword evidence="11" id="KW-1185">Reference proteome</keyword>
<evidence type="ECO:0000313" key="11">
    <source>
        <dbReference type="Proteomes" id="UP001152607"/>
    </source>
</evidence>
<gene>
    <name evidence="10" type="ORF">PDIGIT_LOCUS14566</name>
</gene>
<evidence type="ECO:0008006" key="12">
    <source>
        <dbReference type="Google" id="ProtNLM"/>
    </source>
</evidence>
<dbReference type="PANTHER" id="PTHR46206">
    <property type="entry name" value="CYTOCHROME P450"/>
    <property type="match status" value="1"/>
</dbReference>
<name>A0A9W4UTV6_9PLEO</name>
<keyword evidence="6 8" id="KW-0503">Monooxygenase</keyword>
<dbReference type="Gene3D" id="1.10.630.10">
    <property type="entry name" value="Cytochrome P450"/>
    <property type="match status" value="1"/>
</dbReference>
<dbReference type="InterPro" id="IPR001128">
    <property type="entry name" value="Cyt_P450"/>
</dbReference>
<comment type="caution">
    <text evidence="10">The sequence shown here is derived from an EMBL/GenBank/DDBJ whole genome shotgun (WGS) entry which is preliminary data.</text>
</comment>
<protein>
    <recommendedName>
        <fullName evidence="12">Cytochrome P450</fullName>
    </recommendedName>
</protein>
<evidence type="ECO:0000256" key="3">
    <source>
        <dbReference type="ARBA" id="ARBA00022723"/>
    </source>
</evidence>
<evidence type="ECO:0000256" key="8">
    <source>
        <dbReference type="RuleBase" id="RU000461"/>
    </source>
</evidence>
<evidence type="ECO:0000256" key="4">
    <source>
        <dbReference type="ARBA" id="ARBA00023002"/>
    </source>
</evidence>
<dbReference type="GO" id="GO:0016705">
    <property type="term" value="F:oxidoreductase activity, acting on paired donors, with incorporation or reduction of molecular oxygen"/>
    <property type="evidence" value="ECO:0007669"/>
    <property type="project" value="InterPro"/>
</dbReference>
<accession>A0A9W4UTV6</accession>
<dbReference type="InterPro" id="IPR036396">
    <property type="entry name" value="Cyt_P450_sf"/>
</dbReference>
<organism evidence="10 11">
    <name type="scientific">Periconia digitata</name>
    <dbReference type="NCBI Taxonomy" id="1303443"/>
    <lineage>
        <taxon>Eukaryota</taxon>
        <taxon>Fungi</taxon>
        <taxon>Dikarya</taxon>
        <taxon>Ascomycota</taxon>
        <taxon>Pezizomycotina</taxon>
        <taxon>Dothideomycetes</taxon>
        <taxon>Pleosporomycetidae</taxon>
        <taxon>Pleosporales</taxon>
        <taxon>Massarineae</taxon>
        <taxon>Periconiaceae</taxon>
        <taxon>Periconia</taxon>
    </lineage>
</organism>
<dbReference type="PROSITE" id="PS00086">
    <property type="entry name" value="CYTOCHROME_P450"/>
    <property type="match status" value="1"/>
</dbReference>
<dbReference type="PANTHER" id="PTHR46206:SF6">
    <property type="entry name" value="CYTOCHROME P450 MONOOXYGENASE AN1598-RELATED"/>
    <property type="match status" value="1"/>
</dbReference>
<dbReference type="CDD" id="cd11041">
    <property type="entry name" value="CYP503A1-like"/>
    <property type="match status" value="1"/>
</dbReference>
<comment type="similarity">
    <text evidence="2 8">Belongs to the cytochrome P450 family.</text>
</comment>
<dbReference type="Proteomes" id="UP001152607">
    <property type="component" value="Unassembled WGS sequence"/>
</dbReference>
<keyword evidence="4 8" id="KW-0560">Oxidoreductase</keyword>
<reference evidence="10" key="1">
    <citation type="submission" date="2023-01" db="EMBL/GenBank/DDBJ databases">
        <authorList>
            <person name="Van Ghelder C."/>
            <person name="Rancurel C."/>
        </authorList>
    </citation>
    <scope>NUCLEOTIDE SEQUENCE</scope>
    <source>
        <strain evidence="10">CNCM I-4278</strain>
    </source>
</reference>
<evidence type="ECO:0000256" key="2">
    <source>
        <dbReference type="ARBA" id="ARBA00010617"/>
    </source>
</evidence>
<keyword evidence="9" id="KW-0472">Membrane</keyword>
<dbReference type="InterPro" id="IPR017972">
    <property type="entry name" value="Cyt_P450_CS"/>
</dbReference>
<feature type="binding site" description="axial binding residue" evidence="7">
    <location>
        <position position="467"/>
    </location>
    <ligand>
        <name>heme</name>
        <dbReference type="ChEBI" id="CHEBI:30413"/>
    </ligand>
    <ligandPart>
        <name>Fe</name>
        <dbReference type="ChEBI" id="CHEBI:18248"/>
    </ligandPart>
</feature>
<dbReference type="GO" id="GO:0004497">
    <property type="term" value="F:monooxygenase activity"/>
    <property type="evidence" value="ECO:0007669"/>
    <property type="project" value="UniProtKB-KW"/>
</dbReference>
<dbReference type="GO" id="GO:0005506">
    <property type="term" value="F:iron ion binding"/>
    <property type="evidence" value="ECO:0007669"/>
    <property type="project" value="InterPro"/>
</dbReference>
<keyword evidence="5 7" id="KW-0408">Iron</keyword>
<evidence type="ECO:0000256" key="5">
    <source>
        <dbReference type="ARBA" id="ARBA00023004"/>
    </source>
</evidence>
<dbReference type="EMBL" id="CAOQHR010000011">
    <property type="protein sequence ID" value="CAI6341369.1"/>
    <property type="molecule type" value="Genomic_DNA"/>
</dbReference>
<keyword evidence="7 8" id="KW-0349">Heme</keyword>
<sequence length="526" mass="60476">MEIFNATGREIDVRLIICGVGVLLAIVSFVVSRRAEPLQGIPVMTGYGDDHEKAMVEGTMKYPDSPFIVPTQRPLVIVPTCCYEELKNVPQTKATFWEFQKKEMCAEFTGIFQHNVELNQALRLHLNRNISDTVNEIEDKMGWVFDKELGTSQEWKSFRVHQVSVRMIARLVAGVFVGPRFVLDDEWTNLSLGLATDLVYARDAIKKWPTWSQPFVGHFLPEIRTTNRQITRMAEMLKPVISSSVLENAGTERHIYDEEKLRPASKDEKSEGTFMSWVLDRLNSTDAEVIARVQLSLSFASINTTTNALCYILLDLATKPEYTEPLRDEIDHVIREDDVREDESGILRFKPSSLSKLWKLDSFMKESSRLSKNGITCLRMVMDPITLSTGHKLPRGTRLAFDMRSAHTTTRSQTFSPEYNPPENKPPNEFDGFRFYRLRKMPGKENKHLFVTSSPDSLTWGYGNHACPGRFFADYELKVLLIELLRKWDFRVKDAEKTNSQALRKMRELVVVVPKDAEIELRRRKL</sequence>
<dbReference type="AlphaFoldDB" id="A0A9W4UTV6"/>
<dbReference type="GO" id="GO:0020037">
    <property type="term" value="F:heme binding"/>
    <property type="evidence" value="ECO:0007669"/>
    <property type="project" value="InterPro"/>
</dbReference>
<dbReference type="PRINTS" id="PR00463">
    <property type="entry name" value="EP450I"/>
</dbReference>
<proteinExistence type="inferred from homology"/>
<evidence type="ECO:0000313" key="10">
    <source>
        <dbReference type="EMBL" id="CAI6341369.1"/>
    </source>
</evidence>
<dbReference type="SUPFAM" id="SSF48264">
    <property type="entry name" value="Cytochrome P450"/>
    <property type="match status" value="1"/>
</dbReference>
<dbReference type="Pfam" id="PF00067">
    <property type="entry name" value="p450"/>
    <property type="match status" value="1"/>
</dbReference>
<keyword evidence="9" id="KW-0812">Transmembrane</keyword>
<evidence type="ECO:0000256" key="6">
    <source>
        <dbReference type="ARBA" id="ARBA00023033"/>
    </source>
</evidence>
<evidence type="ECO:0000256" key="1">
    <source>
        <dbReference type="ARBA" id="ARBA00001971"/>
    </source>
</evidence>
<comment type="cofactor">
    <cofactor evidence="1 7">
        <name>heme</name>
        <dbReference type="ChEBI" id="CHEBI:30413"/>
    </cofactor>
</comment>
<feature type="transmembrane region" description="Helical" evidence="9">
    <location>
        <begin position="12"/>
        <end position="31"/>
    </location>
</feature>
<dbReference type="InterPro" id="IPR002401">
    <property type="entry name" value="Cyt_P450_E_grp-I"/>
</dbReference>
<evidence type="ECO:0000256" key="9">
    <source>
        <dbReference type="SAM" id="Phobius"/>
    </source>
</evidence>